<dbReference type="Gene3D" id="2.60.40.150">
    <property type="entry name" value="C2 domain"/>
    <property type="match status" value="1"/>
</dbReference>
<organism evidence="3 4">
    <name type="scientific">Actinomortierella ambigua</name>
    <dbReference type="NCBI Taxonomy" id="1343610"/>
    <lineage>
        <taxon>Eukaryota</taxon>
        <taxon>Fungi</taxon>
        <taxon>Fungi incertae sedis</taxon>
        <taxon>Mucoromycota</taxon>
        <taxon>Mortierellomycotina</taxon>
        <taxon>Mortierellomycetes</taxon>
        <taxon>Mortierellales</taxon>
        <taxon>Mortierellaceae</taxon>
        <taxon>Actinomortierella</taxon>
    </lineage>
</organism>
<comment type="caution">
    <text evidence="3">The sequence shown here is derived from an EMBL/GenBank/DDBJ whole genome shotgun (WGS) entry which is preliminary data.</text>
</comment>
<dbReference type="PANTHER" id="PTHR47052:SF3">
    <property type="entry name" value="INGRESSION PROTEIN 1"/>
    <property type="match status" value="1"/>
</dbReference>
<dbReference type="InterPro" id="IPR000008">
    <property type="entry name" value="C2_dom"/>
</dbReference>
<dbReference type="Proteomes" id="UP000807716">
    <property type="component" value="Unassembled WGS sequence"/>
</dbReference>
<name>A0A9P6U1Z1_9FUNG</name>
<feature type="chain" id="PRO_5040486106" description="C2 domain-containing protein" evidence="1">
    <location>
        <begin position="22"/>
        <end position="147"/>
    </location>
</feature>
<dbReference type="CDD" id="cd00030">
    <property type="entry name" value="C2"/>
    <property type="match status" value="1"/>
</dbReference>
<dbReference type="AlphaFoldDB" id="A0A9P6U1Z1"/>
<evidence type="ECO:0000313" key="4">
    <source>
        <dbReference type="Proteomes" id="UP000807716"/>
    </source>
</evidence>
<feature type="signal peptide" evidence="1">
    <location>
        <begin position="1"/>
        <end position="21"/>
    </location>
</feature>
<sequence>MKFLATIALLLAAPIILLVSAQKTGQLYVRLNKATNLRDKDWFGKSDPFVEMWLDDHYKSRSKDTKGLNPVFNETFCFWVLNGQNTLHVRAVDKDTFSNDKIGDVKIPLAPVFQSGAVPAKDYVLPKWFGLRSNGVVNLEMKFVPGV</sequence>
<dbReference type="Pfam" id="PF00168">
    <property type="entry name" value="C2"/>
    <property type="match status" value="1"/>
</dbReference>
<proteinExistence type="predicted"/>
<dbReference type="PRINTS" id="PR00360">
    <property type="entry name" value="C2DOMAIN"/>
</dbReference>
<keyword evidence="1" id="KW-0732">Signal</keyword>
<dbReference type="SUPFAM" id="SSF49562">
    <property type="entry name" value="C2 domain (Calcium/lipid-binding domain, CaLB)"/>
    <property type="match status" value="1"/>
</dbReference>
<dbReference type="InterPro" id="IPR035892">
    <property type="entry name" value="C2_domain_sf"/>
</dbReference>
<dbReference type="InterPro" id="IPR052981">
    <property type="entry name" value="Ingression_C2_domain"/>
</dbReference>
<dbReference type="OrthoDB" id="270970at2759"/>
<feature type="domain" description="C2" evidence="2">
    <location>
        <begin position="11"/>
        <end position="122"/>
    </location>
</feature>
<evidence type="ECO:0000313" key="3">
    <source>
        <dbReference type="EMBL" id="KAG0255714.1"/>
    </source>
</evidence>
<dbReference type="SMART" id="SM00239">
    <property type="entry name" value="C2"/>
    <property type="match status" value="1"/>
</dbReference>
<dbReference type="PROSITE" id="PS50004">
    <property type="entry name" value="C2"/>
    <property type="match status" value="1"/>
</dbReference>
<keyword evidence="4" id="KW-1185">Reference proteome</keyword>
<dbReference type="EMBL" id="JAAAJB010000446">
    <property type="protein sequence ID" value="KAG0255714.1"/>
    <property type="molecule type" value="Genomic_DNA"/>
</dbReference>
<reference evidence="3" key="1">
    <citation type="journal article" date="2020" name="Fungal Divers.">
        <title>Resolving the Mortierellaceae phylogeny through synthesis of multi-gene phylogenetics and phylogenomics.</title>
        <authorList>
            <person name="Vandepol N."/>
            <person name="Liber J."/>
            <person name="Desiro A."/>
            <person name="Na H."/>
            <person name="Kennedy M."/>
            <person name="Barry K."/>
            <person name="Grigoriev I.V."/>
            <person name="Miller A.N."/>
            <person name="O'Donnell K."/>
            <person name="Stajich J.E."/>
            <person name="Bonito G."/>
        </authorList>
    </citation>
    <scope>NUCLEOTIDE SEQUENCE</scope>
    <source>
        <strain evidence="3">BC1065</strain>
    </source>
</reference>
<evidence type="ECO:0000259" key="2">
    <source>
        <dbReference type="PROSITE" id="PS50004"/>
    </source>
</evidence>
<protein>
    <recommendedName>
        <fullName evidence="2">C2 domain-containing protein</fullName>
    </recommendedName>
</protein>
<dbReference type="PANTHER" id="PTHR47052">
    <property type="entry name" value="CONSERVED SERINE PROLINE-RICH PROTEIN (AFU_ORTHOLOGUE AFUA_2G01790)"/>
    <property type="match status" value="1"/>
</dbReference>
<evidence type="ECO:0000256" key="1">
    <source>
        <dbReference type="SAM" id="SignalP"/>
    </source>
</evidence>
<gene>
    <name evidence="3" type="ORF">DFQ27_006112</name>
</gene>
<accession>A0A9P6U1Z1</accession>